<dbReference type="EMBL" id="LLXI01000335">
    <property type="protein sequence ID" value="PKY44622.1"/>
    <property type="molecule type" value="Genomic_DNA"/>
</dbReference>
<sequence length="765" mass="88436">MSEQRYEISTPLPSIDFLEEYNDEINSNDEFEREMLNETLDNTSDIHFEDPEKKKKNDCETFEHDEVIDNLEHTELTPCVVIDFIKGEVQRCGESTKLRQLRNLFRTWQVDRDAINEVDGVLIRLGGAGCILHSWHLNKQNIQVPCIGHVCCWCYKNLGGHIHHRPGRGKSRTTCTILHADDTAKGLEYLGNWLINIAQTGNDKEKILTKAFEALLPFADLTFSSNSTITTLISTTLNEPPSLFMIKTLFIEFSKKQEIEKKLEIKEKEFEKKEIEKKEIEKKLEIEDFEAASALESPQTIQEYYDGFPEFLNDFFFGVIDELYQKKMTLPRVLASLSRMPRLLGSFRQLLTVCHVSSHSDRYERKLAKTRMEESNPSNRLIRANNVWNLAIIDNIDFKEKSFKFVEIETSPEQVIELTANTSLFGMNQSIDETLNMFQKVIFDLLDFKEIEGELIYKTNFDGETIKRVLLTKLDPECLGPSPNVVILEPGANLNSDEEILHVSEMYKEDFAMNNHSFLDIIADEAIFRRLIKCREKWPNIRPHLGQWHTSKDFCSVLIVLFSSYGLLSLASRLGVHFLDKFEAAVDYRSTARVLDLLWVAVGIAINIYIKKIGISLSDIMDDENDAHVCLKIWYLYYKWAAAPLYASAVKSNYTTAIAHYLNIIAVHPKLEERLNYCGAFKIPRDVNEDLRHVCFGFNEALETFGVRFVKQNVYGNIIDEKNLRDQIKSSQDERERIDLLMSEYLNDYAVSYSERAIKSRKESL</sequence>
<dbReference type="VEuPathDB" id="FungiDB:FUN_007850"/>
<dbReference type="AlphaFoldDB" id="A0A2I1GDB6"/>
<reference evidence="2 3" key="1">
    <citation type="submission" date="2015-10" db="EMBL/GenBank/DDBJ databases">
        <title>Genome analyses suggest a sexual origin of heterokaryosis in a supposedly ancient asexual fungus.</title>
        <authorList>
            <person name="Ropars J."/>
            <person name="Sedzielewska K."/>
            <person name="Noel J."/>
            <person name="Charron P."/>
            <person name="Farinelli L."/>
            <person name="Marton T."/>
            <person name="Kruger M."/>
            <person name="Pelin A."/>
            <person name="Brachmann A."/>
            <person name="Corradi N."/>
        </authorList>
    </citation>
    <scope>NUCLEOTIDE SEQUENCE [LARGE SCALE GENOMIC DNA]</scope>
    <source>
        <strain evidence="2 3">A4</strain>
    </source>
</reference>
<evidence type="ECO:0000313" key="3">
    <source>
        <dbReference type="Proteomes" id="UP000234323"/>
    </source>
</evidence>
<proteinExistence type="predicted"/>
<keyword evidence="1" id="KW-0175">Coiled coil</keyword>
<dbReference type="Proteomes" id="UP000234323">
    <property type="component" value="Unassembled WGS sequence"/>
</dbReference>
<comment type="caution">
    <text evidence="2">The sequence shown here is derived from an EMBL/GenBank/DDBJ whole genome shotgun (WGS) entry which is preliminary data.</text>
</comment>
<name>A0A2I1GDB6_9GLOM</name>
<accession>A0A2I1GDB6</accession>
<organism evidence="2 3">
    <name type="scientific">Rhizophagus irregularis</name>
    <dbReference type="NCBI Taxonomy" id="588596"/>
    <lineage>
        <taxon>Eukaryota</taxon>
        <taxon>Fungi</taxon>
        <taxon>Fungi incertae sedis</taxon>
        <taxon>Mucoromycota</taxon>
        <taxon>Glomeromycotina</taxon>
        <taxon>Glomeromycetes</taxon>
        <taxon>Glomerales</taxon>
        <taxon>Glomeraceae</taxon>
        <taxon>Rhizophagus</taxon>
    </lineage>
</organism>
<dbReference type="VEuPathDB" id="FungiDB:FUN_023060"/>
<evidence type="ECO:0000256" key="1">
    <source>
        <dbReference type="SAM" id="Coils"/>
    </source>
</evidence>
<gene>
    <name evidence="2" type="ORF">RhiirA4_458970</name>
</gene>
<dbReference type="VEuPathDB" id="FungiDB:RhiirFUN_022362"/>
<evidence type="ECO:0000313" key="2">
    <source>
        <dbReference type="EMBL" id="PKY44622.1"/>
    </source>
</evidence>
<keyword evidence="3" id="KW-1185">Reference proteome</keyword>
<feature type="coiled-coil region" evidence="1">
    <location>
        <begin position="256"/>
        <end position="292"/>
    </location>
</feature>
<dbReference type="VEuPathDB" id="FungiDB:RhiirA1_480495"/>
<protein>
    <submittedName>
        <fullName evidence="2">Uncharacterized protein</fullName>
    </submittedName>
</protein>